<name>A0A4V5N828_9PEZI</name>
<dbReference type="EMBL" id="NAJP01000025">
    <property type="protein sequence ID" value="TKA42029.1"/>
    <property type="molecule type" value="Genomic_DNA"/>
</dbReference>
<proteinExistence type="predicted"/>
<reference evidence="2 3" key="1">
    <citation type="submission" date="2017-03" db="EMBL/GenBank/DDBJ databases">
        <title>Genomes of endolithic fungi from Antarctica.</title>
        <authorList>
            <person name="Coleine C."/>
            <person name="Masonjones S."/>
            <person name="Stajich J.E."/>
        </authorList>
    </citation>
    <scope>NUCLEOTIDE SEQUENCE [LARGE SCALE GENOMIC DNA]</scope>
    <source>
        <strain evidence="2 3">CCFEE 5311</strain>
    </source>
</reference>
<feature type="compositionally biased region" description="Basic and acidic residues" evidence="1">
    <location>
        <begin position="406"/>
        <end position="417"/>
    </location>
</feature>
<evidence type="ECO:0000313" key="3">
    <source>
        <dbReference type="Proteomes" id="UP000310066"/>
    </source>
</evidence>
<dbReference type="OrthoDB" id="4204700at2759"/>
<organism evidence="2 3">
    <name type="scientific">Friedmanniomyces endolithicus</name>
    <dbReference type="NCBI Taxonomy" id="329885"/>
    <lineage>
        <taxon>Eukaryota</taxon>
        <taxon>Fungi</taxon>
        <taxon>Dikarya</taxon>
        <taxon>Ascomycota</taxon>
        <taxon>Pezizomycotina</taxon>
        <taxon>Dothideomycetes</taxon>
        <taxon>Dothideomycetidae</taxon>
        <taxon>Mycosphaerellales</taxon>
        <taxon>Teratosphaeriaceae</taxon>
        <taxon>Friedmanniomyces</taxon>
    </lineage>
</organism>
<dbReference type="Proteomes" id="UP000310066">
    <property type="component" value="Unassembled WGS sequence"/>
</dbReference>
<gene>
    <name evidence="2" type="ORF">B0A54_06710</name>
</gene>
<feature type="compositionally biased region" description="Low complexity" evidence="1">
    <location>
        <begin position="28"/>
        <end position="41"/>
    </location>
</feature>
<evidence type="ECO:0000313" key="2">
    <source>
        <dbReference type="EMBL" id="TKA42029.1"/>
    </source>
</evidence>
<feature type="region of interest" description="Disordered" evidence="1">
    <location>
        <begin position="223"/>
        <end position="428"/>
    </location>
</feature>
<protein>
    <submittedName>
        <fullName evidence="2">Uncharacterized protein</fullName>
    </submittedName>
</protein>
<dbReference type="AlphaFoldDB" id="A0A4V5N828"/>
<feature type="compositionally biased region" description="Low complexity" evidence="1">
    <location>
        <begin position="306"/>
        <end position="324"/>
    </location>
</feature>
<dbReference type="STRING" id="329885.A0A4V5N828"/>
<feature type="compositionally biased region" description="Low complexity" evidence="1">
    <location>
        <begin position="363"/>
        <end position="391"/>
    </location>
</feature>
<accession>A0A4V5N828</accession>
<comment type="caution">
    <text evidence="2">The sequence shown here is derived from an EMBL/GenBank/DDBJ whole genome shotgun (WGS) entry which is preliminary data.</text>
</comment>
<feature type="compositionally biased region" description="Basic and acidic residues" evidence="1">
    <location>
        <begin position="246"/>
        <end position="259"/>
    </location>
</feature>
<evidence type="ECO:0000256" key="1">
    <source>
        <dbReference type="SAM" id="MobiDB-lite"/>
    </source>
</evidence>
<feature type="region of interest" description="Disordered" evidence="1">
    <location>
        <begin position="1"/>
        <end position="54"/>
    </location>
</feature>
<sequence>MVLEDAATADTFNSTDLAPSSDFDPYESTSSNPTSSVSGDTLRIDQTSNRNPAAAPITINLNELPRRWSFTGTRSHPDILYNAVRSQCATAANVLQRPVTQDEANALAFHFAKSIRMASYGSPAGVAIAVGLAYRGNSNYRFPLWTPITEGGRFSKDVFGPLKGFQARVAWQCCRVSAYVLVGSVMGQLFFGSYALSISATGRAMDSRLKEFNEALRQSVRSGLGREGARRVEDESAGAKGMETYDMARQRRSAQEVGRRGRQQSAAVADDASPTGGAFSDDFTGADEVGFPDEQQVRQKADAQVAASRSPPSPSARTSNNSTSQTPRAAREAQPQPSSGSSWDRLRQGAMAAQPSDASKGMAPSRSAGSRASAQANVNETSNDSFSFSSNDTDRELAKSEAQSEFDARLERERAGKDFSQGGGGRKW</sequence>